<dbReference type="EMBL" id="CP039396">
    <property type="protein sequence ID" value="QCD42497.1"/>
    <property type="molecule type" value="Genomic_DNA"/>
</dbReference>
<dbReference type="GO" id="GO:0006508">
    <property type="term" value="P:proteolysis"/>
    <property type="evidence" value="ECO:0007669"/>
    <property type="project" value="UniProtKB-KW"/>
</dbReference>
<feature type="chain" id="PRO_5020791662" evidence="1">
    <location>
        <begin position="19"/>
        <end position="483"/>
    </location>
</feature>
<keyword evidence="4" id="KW-1185">Reference proteome</keyword>
<gene>
    <name evidence="3" type="ORF">E7747_09530</name>
</gene>
<dbReference type="KEGG" id="ddb:E7747_09530"/>
<evidence type="ECO:0000256" key="1">
    <source>
        <dbReference type="SAM" id="SignalP"/>
    </source>
</evidence>
<dbReference type="GO" id="GO:0008237">
    <property type="term" value="F:metallopeptidase activity"/>
    <property type="evidence" value="ECO:0007669"/>
    <property type="project" value="UniProtKB-KW"/>
</dbReference>
<keyword evidence="3" id="KW-0378">Hydrolase</keyword>
<name>A0A4P7W3K9_9BACT</name>
<feature type="signal peptide" evidence="1">
    <location>
        <begin position="1"/>
        <end position="18"/>
    </location>
</feature>
<evidence type="ECO:0000259" key="2">
    <source>
        <dbReference type="Pfam" id="PF05547"/>
    </source>
</evidence>
<dbReference type="PANTHER" id="PTHR41775:SF1">
    <property type="entry name" value="PEPTIDASE M6-LIKE DOMAIN-CONTAINING PROTEIN"/>
    <property type="match status" value="1"/>
</dbReference>
<keyword evidence="3" id="KW-0645">Protease</keyword>
<keyword evidence="3" id="KW-0482">Metalloprotease</keyword>
<reference evidence="4" key="1">
    <citation type="submission" date="2019-02" db="EMBL/GenBank/DDBJ databases">
        <title>Isolation and identification of novel species under the genus Muribaculum.</title>
        <authorList>
            <person name="Miyake S."/>
            <person name="Ding Y."/>
            <person name="Low A."/>
            <person name="Soh M."/>
            <person name="Seedorf H."/>
        </authorList>
    </citation>
    <scope>NUCLEOTIDE SEQUENCE [LARGE SCALE GENOMIC DNA]</scope>
    <source>
        <strain evidence="4">H5</strain>
    </source>
</reference>
<dbReference type="PANTHER" id="PTHR41775">
    <property type="entry name" value="SECRETED PROTEIN-RELATED"/>
    <property type="match status" value="1"/>
</dbReference>
<accession>A0A4P7W3K9</accession>
<dbReference type="Pfam" id="PF05547">
    <property type="entry name" value="Peptidase_M6"/>
    <property type="match status" value="1"/>
</dbReference>
<dbReference type="RefSeq" id="WP_136415613.1">
    <property type="nucleotide sequence ID" value="NZ_CAXHQF010000014.1"/>
</dbReference>
<feature type="domain" description="Peptidase M6-like" evidence="2">
    <location>
        <begin position="35"/>
        <end position="236"/>
    </location>
</feature>
<dbReference type="AlphaFoldDB" id="A0A4P7W3K9"/>
<evidence type="ECO:0000313" key="4">
    <source>
        <dbReference type="Proteomes" id="UP000297149"/>
    </source>
</evidence>
<evidence type="ECO:0000313" key="3">
    <source>
        <dbReference type="EMBL" id="QCD42497.1"/>
    </source>
</evidence>
<dbReference type="Proteomes" id="UP000297149">
    <property type="component" value="Chromosome"/>
</dbReference>
<keyword evidence="1" id="KW-0732">Signal</keyword>
<dbReference type="InterPro" id="IPR008757">
    <property type="entry name" value="Peptidase_M6-like_domain"/>
</dbReference>
<organism evidence="3 4">
    <name type="scientific">Duncaniella dubosii</name>
    <dbReference type="NCBI Taxonomy" id="2518971"/>
    <lineage>
        <taxon>Bacteria</taxon>
        <taxon>Pseudomonadati</taxon>
        <taxon>Bacteroidota</taxon>
        <taxon>Bacteroidia</taxon>
        <taxon>Bacteroidales</taxon>
        <taxon>Muribaculaceae</taxon>
        <taxon>Duncaniella</taxon>
    </lineage>
</organism>
<proteinExistence type="predicted"/>
<protein>
    <submittedName>
        <fullName evidence="3">M6 family metalloprotease domain-containing protein</fullName>
    </submittedName>
</protein>
<sequence>MRQLLLSLSLLVGLPTFAVRKMANVVCFVKFADQEDAEWQHPQDYYEAMFNDSGDNANSVRNYFTDMSYGAMEWNSVLVPLVYVDSHPRSYYCKQTSINPDGYDNYAVASLREQTMLDALCKYVESSIPEDAEIDCNGDGKIDNFTVIINGNSEISSNYNLWPSNQKCLWTTPVIHGKKVDCYLKVFDKANGYKALEPQELNTGVLCHEMMHTLNAFDLYSNGKLEPVGVWDLMSDNQKVPQGLSAYIRQTYGRFYGNWIPSVREISESGRYLLRPLDSDSPEDVAFKIVPDLSKDEYFMVEYRDKSSRWDKSLPYAGMLVYRIDPTREGNLNASKFEMYVFRPGGSVDQAGVIAKAPLGEATKRTSFGAEGDADYPFYTDGTRAPFSITDVVTVDGGIEFTLNLDRSGISDIAADRILPAYDRMSSVLSAPDARRIDVFNTAGICVVSVSEMSVSLESLPTGLYFARAAYSEGRTATIKLLK</sequence>
<dbReference type="NCBIfam" id="TIGR03296">
    <property type="entry name" value="M6dom_TIGR03296"/>
    <property type="match status" value="1"/>
</dbReference>